<reference evidence="1 2" key="1">
    <citation type="journal article" date="2018" name="Gigascience">
        <title>Genomes of trombidid mites reveal novel predicted allergens and laterally-transferred genes associated with secondary metabolism.</title>
        <authorList>
            <person name="Dong X."/>
            <person name="Chaisiri K."/>
            <person name="Xia D."/>
            <person name="Armstrong S.D."/>
            <person name="Fang Y."/>
            <person name="Donnelly M.J."/>
            <person name="Kadowaki T."/>
            <person name="McGarry J.W."/>
            <person name="Darby A.C."/>
            <person name="Makepeace B.L."/>
        </authorList>
    </citation>
    <scope>NUCLEOTIDE SEQUENCE [LARGE SCALE GENOMIC DNA]</scope>
    <source>
        <strain evidence="1">UoL-UT</strain>
    </source>
</reference>
<dbReference type="VEuPathDB" id="VectorBase:LDEU000626"/>
<comment type="caution">
    <text evidence="1">The sequence shown here is derived from an EMBL/GenBank/DDBJ whole genome shotgun (WGS) entry which is preliminary data.</text>
</comment>
<accession>A0A443SV58</accession>
<protein>
    <submittedName>
        <fullName evidence="1">Uncharacterized protein</fullName>
    </submittedName>
</protein>
<dbReference type="EMBL" id="NCKV01000168">
    <property type="protein sequence ID" value="RWS31416.1"/>
    <property type="molecule type" value="Genomic_DNA"/>
</dbReference>
<dbReference type="GO" id="GO:0005634">
    <property type="term" value="C:nucleus"/>
    <property type="evidence" value="ECO:0007669"/>
    <property type="project" value="TreeGrafter"/>
</dbReference>
<evidence type="ECO:0000313" key="2">
    <source>
        <dbReference type="Proteomes" id="UP000288716"/>
    </source>
</evidence>
<evidence type="ECO:0000313" key="1">
    <source>
        <dbReference type="EMBL" id="RWS31416.1"/>
    </source>
</evidence>
<dbReference type="PANTHER" id="PTHR15021">
    <property type="entry name" value="DISCONNECTED-RELATED"/>
    <property type="match status" value="1"/>
</dbReference>
<dbReference type="Proteomes" id="UP000288716">
    <property type="component" value="Unassembled WGS sequence"/>
</dbReference>
<dbReference type="PANTHER" id="PTHR15021:SF0">
    <property type="entry name" value="DISCO-RELATED, ISOFORM A-RELATED"/>
    <property type="match status" value="1"/>
</dbReference>
<name>A0A443SV58_9ACAR</name>
<keyword evidence="2" id="KW-1185">Reference proteome</keyword>
<dbReference type="OrthoDB" id="10070972at2759"/>
<organism evidence="1 2">
    <name type="scientific">Leptotrombidium deliense</name>
    <dbReference type="NCBI Taxonomy" id="299467"/>
    <lineage>
        <taxon>Eukaryota</taxon>
        <taxon>Metazoa</taxon>
        <taxon>Ecdysozoa</taxon>
        <taxon>Arthropoda</taxon>
        <taxon>Chelicerata</taxon>
        <taxon>Arachnida</taxon>
        <taxon>Acari</taxon>
        <taxon>Acariformes</taxon>
        <taxon>Trombidiformes</taxon>
        <taxon>Prostigmata</taxon>
        <taxon>Anystina</taxon>
        <taxon>Parasitengona</taxon>
        <taxon>Trombiculoidea</taxon>
        <taxon>Trombiculidae</taxon>
        <taxon>Leptotrombidium</taxon>
    </lineage>
</organism>
<dbReference type="InterPro" id="IPR040436">
    <property type="entry name" value="Disconnected-like"/>
</dbReference>
<gene>
    <name evidence="1" type="ORF">B4U80_10203</name>
</gene>
<dbReference type="GO" id="GO:0006355">
    <property type="term" value="P:regulation of DNA-templated transcription"/>
    <property type="evidence" value="ECO:0007669"/>
    <property type="project" value="TreeGrafter"/>
</dbReference>
<dbReference type="AlphaFoldDB" id="A0A443SV58"/>
<sequence length="91" mass="10387">MRERRKAAIALGKLVLPNLYSSDETENVQANTAYDIASLVLYGTNALPIRLKILLDKILCRLPETDFEQLIHGFGWTHEDYTRGYIHQVIA</sequence>
<feature type="non-terminal residue" evidence="1">
    <location>
        <position position="91"/>
    </location>
</feature>
<proteinExistence type="predicted"/>